<keyword evidence="2" id="KW-0378">Hydrolase</keyword>
<dbReference type="SUPFAM" id="SSF53474">
    <property type="entry name" value="alpha/beta-Hydrolases"/>
    <property type="match status" value="1"/>
</dbReference>
<dbReference type="InterPro" id="IPR029058">
    <property type="entry name" value="AB_hydrolase_fold"/>
</dbReference>
<dbReference type="GO" id="GO:0008239">
    <property type="term" value="F:dipeptidyl-peptidase activity"/>
    <property type="evidence" value="ECO:0007669"/>
    <property type="project" value="InterPro"/>
</dbReference>
<dbReference type="InterPro" id="IPR013736">
    <property type="entry name" value="Xaa-Pro_dipept_C"/>
</dbReference>
<keyword evidence="6" id="KW-1185">Reference proteome</keyword>
<evidence type="ECO:0000256" key="1">
    <source>
        <dbReference type="ARBA" id="ARBA00008645"/>
    </source>
</evidence>
<organism evidence="5 6">
    <name type="scientific">Streptomyces candidus</name>
    <dbReference type="NCBI Taxonomy" id="67283"/>
    <lineage>
        <taxon>Bacteria</taxon>
        <taxon>Bacillati</taxon>
        <taxon>Actinomycetota</taxon>
        <taxon>Actinomycetes</taxon>
        <taxon>Kitasatosporales</taxon>
        <taxon>Streptomycetaceae</taxon>
        <taxon>Streptomyces</taxon>
    </lineage>
</organism>
<name>A0A7X0HEG4_9ACTN</name>
<feature type="region of interest" description="Disordered" evidence="3">
    <location>
        <begin position="197"/>
        <end position="222"/>
    </location>
</feature>
<comment type="similarity">
    <text evidence="1">Belongs to the AB hydrolase superfamily.</text>
</comment>
<dbReference type="Pfam" id="PF02129">
    <property type="entry name" value="Peptidase_S15"/>
    <property type="match status" value="1"/>
</dbReference>
<evidence type="ECO:0000313" key="5">
    <source>
        <dbReference type="EMBL" id="MBB6436031.1"/>
    </source>
</evidence>
<gene>
    <name evidence="5" type="ORF">HNQ79_002494</name>
</gene>
<protein>
    <submittedName>
        <fullName evidence="5">Putative acyl esterase</fullName>
    </submittedName>
</protein>
<dbReference type="InterPro" id="IPR050261">
    <property type="entry name" value="FrsA_esterase"/>
</dbReference>
<dbReference type="Gene3D" id="3.40.50.1820">
    <property type="entry name" value="alpha/beta hydrolase"/>
    <property type="match status" value="1"/>
</dbReference>
<comment type="caution">
    <text evidence="5">The sequence shown here is derived from an EMBL/GenBank/DDBJ whole genome shotgun (WGS) entry which is preliminary data.</text>
</comment>
<dbReference type="Proteomes" id="UP000540423">
    <property type="component" value="Unassembled WGS sequence"/>
</dbReference>
<feature type="domain" description="Xaa-Pro dipeptidyl-peptidase C-terminal" evidence="4">
    <location>
        <begin position="183"/>
        <end position="411"/>
    </location>
</feature>
<evidence type="ECO:0000259" key="4">
    <source>
        <dbReference type="SMART" id="SM00939"/>
    </source>
</evidence>
<dbReference type="Gene3D" id="2.60.120.260">
    <property type="entry name" value="Galactose-binding domain-like"/>
    <property type="match status" value="1"/>
</dbReference>
<dbReference type="InterPro" id="IPR008979">
    <property type="entry name" value="Galactose-bd-like_sf"/>
</dbReference>
<reference evidence="5 6" key="1">
    <citation type="submission" date="2020-08" db="EMBL/GenBank/DDBJ databases">
        <title>Genomic Encyclopedia of Type Strains, Phase IV (KMG-IV): sequencing the most valuable type-strain genomes for metagenomic binning, comparative biology and taxonomic classification.</title>
        <authorList>
            <person name="Goeker M."/>
        </authorList>
    </citation>
    <scope>NUCLEOTIDE SEQUENCE [LARGE SCALE GENOMIC DNA]</scope>
    <source>
        <strain evidence="5 6">DSM 40141</strain>
    </source>
</reference>
<evidence type="ECO:0000256" key="2">
    <source>
        <dbReference type="ARBA" id="ARBA00022801"/>
    </source>
</evidence>
<evidence type="ECO:0000256" key="3">
    <source>
        <dbReference type="SAM" id="MobiDB-lite"/>
    </source>
</evidence>
<accession>A0A7X0HEG4</accession>
<proteinExistence type="inferred from homology"/>
<dbReference type="SUPFAM" id="SSF49785">
    <property type="entry name" value="Galactose-binding domain-like"/>
    <property type="match status" value="1"/>
</dbReference>
<dbReference type="SMART" id="SM00939">
    <property type="entry name" value="PepX_C"/>
    <property type="match status" value="1"/>
</dbReference>
<dbReference type="EMBL" id="JACHEM010000005">
    <property type="protein sequence ID" value="MBB6436031.1"/>
    <property type="molecule type" value="Genomic_DNA"/>
</dbReference>
<dbReference type="PANTHER" id="PTHR22946:SF9">
    <property type="entry name" value="POLYKETIDE TRANSFERASE AF380"/>
    <property type="match status" value="1"/>
</dbReference>
<dbReference type="InterPro" id="IPR000383">
    <property type="entry name" value="Xaa-Pro-like_dom"/>
</dbReference>
<sequence length="415" mass="44179">MQDLSTLIDWVEQHYPCADTERVAAVGLSYGAGISLLAAAFEPRIATVVAVDGWADLGSALLAGDTPRLSTALLVAGALGGHFSPDVALKSLLLYSGLGRAQLRDWAAQRSAAQHIERFDRPGLSVLLAAGWNDTVLRAEQAHAFHQQLPCRSRLLLHPDEHPVLPWAQLTSESGREIWRRAGDWLDQELRGLPRGVPTEGVEVLGSPAKQRPLPSRTTSHPVVPARTQVYGLGPPRRLGPGRMGAEGSAWQARLRGALPSGATDRFPALSRLVERVTGYPPSVYFPLVPGPAAASWTTAVFDRPRKLRGSPVLEGSVSCHARRVTVTAHLYAVGPSGVGRLCSQGAVTLATGGKGPAPFSVTLRTAVCDVPTGHRLGLIVGTWDPTCRGATRPLSRVVLHSSEEHQAALTVPLS</sequence>
<dbReference type="AlphaFoldDB" id="A0A7X0HEG4"/>
<dbReference type="PANTHER" id="PTHR22946">
    <property type="entry name" value="DIENELACTONE HYDROLASE DOMAIN-CONTAINING PROTEIN-RELATED"/>
    <property type="match status" value="1"/>
</dbReference>
<dbReference type="GO" id="GO:0052689">
    <property type="term" value="F:carboxylic ester hydrolase activity"/>
    <property type="evidence" value="ECO:0007669"/>
    <property type="project" value="UniProtKB-ARBA"/>
</dbReference>
<evidence type="ECO:0000313" key="6">
    <source>
        <dbReference type="Proteomes" id="UP000540423"/>
    </source>
</evidence>